<reference evidence="6" key="1">
    <citation type="submission" date="2023-03" db="EMBL/GenBank/DDBJ databases">
        <title>Chromosome-level genomes of two armyworms, Mythimna separata and Mythimna loreyi, provide insights into the biosynthesis and reception of sex pheromones.</title>
        <authorList>
            <person name="Zhao H."/>
        </authorList>
    </citation>
    <scope>NUCLEOTIDE SEQUENCE</scope>
    <source>
        <strain evidence="6">BeijingLab</strain>
        <tissue evidence="6">Pupa</tissue>
    </source>
</reference>
<feature type="chain" id="PRO_5042265565" description="Spaetzle domain-containing protein" evidence="4">
    <location>
        <begin position="25"/>
        <end position="186"/>
    </location>
</feature>
<evidence type="ECO:0000259" key="5">
    <source>
        <dbReference type="Pfam" id="PF16077"/>
    </source>
</evidence>
<evidence type="ECO:0000313" key="6">
    <source>
        <dbReference type="EMBL" id="KAJ8727373.1"/>
    </source>
</evidence>
<dbReference type="GO" id="GO:0005121">
    <property type="term" value="F:Toll binding"/>
    <property type="evidence" value="ECO:0007669"/>
    <property type="project" value="TreeGrafter"/>
</dbReference>
<dbReference type="GO" id="GO:0005615">
    <property type="term" value="C:extracellular space"/>
    <property type="evidence" value="ECO:0007669"/>
    <property type="project" value="UniProtKB-ARBA"/>
</dbReference>
<evidence type="ECO:0000256" key="4">
    <source>
        <dbReference type="SAM" id="SignalP"/>
    </source>
</evidence>
<dbReference type="GO" id="GO:0021556">
    <property type="term" value="P:central nervous system formation"/>
    <property type="evidence" value="ECO:0007669"/>
    <property type="project" value="TreeGrafter"/>
</dbReference>
<gene>
    <name evidence="6" type="ORF">PYW07_001492</name>
</gene>
<comment type="caution">
    <text evidence="6">The sequence shown here is derived from an EMBL/GenBank/DDBJ whole genome shotgun (WGS) entry which is preliminary data.</text>
</comment>
<keyword evidence="1 4" id="KW-0732">Signal</keyword>
<name>A0AAD7YU06_MYTSE</name>
<dbReference type="PANTHER" id="PTHR23199:SF12">
    <property type="entry name" value="NEUROTROPHIN 1-RELATED"/>
    <property type="match status" value="1"/>
</dbReference>
<feature type="signal peptide" evidence="4">
    <location>
        <begin position="1"/>
        <end position="24"/>
    </location>
</feature>
<dbReference type="Pfam" id="PF16077">
    <property type="entry name" value="Spaetzle"/>
    <property type="match status" value="1"/>
</dbReference>
<proteinExistence type="predicted"/>
<dbReference type="InterPro" id="IPR029034">
    <property type="entry name" value="Cystine-knot_cytokine"/>
</dbReference>
<evidence type="ECO:0000313" key="7">
    <source>
        <dbReference type="Proteomes" id="UP001231518"/>
    </source>
</evidence>
<dbReference type="GO" id="GO:0045087">
    <property type="term" value="P:innate immune response"/>
    <property type="evidence" value="ECO:0007669"/>
    <property type="project" value="TreeGrafter"/>
</dbReference>
<evidence type="ECO:0000256" key="3">
    <source>
        <dbReference type="ARBA" id="ARBA00023180"/>
    </source>
</evidence>
<dbReference type="EMBL" id="JARGEI010000008">
    <property type="protein sequence ID" value="KAJ8727373.1"/>
    <property type="molecule type" value="Genomic_DNA"/>
</dbReference>
<dbReference type="Proteomes" id="UP001231518">
    <property type="component" value="Chromosome 11"/>
</dbReference>
<protein>
    <recommendedName>
        <fullName evidence="5">Spaetzle domain-containing protein</fullName>
    </recommendedName>
</protein>
<dbReference type="InterPro" id="IPR052444">
    <property type="entry name" value="Spz/Toll_ligand-like"/>
</dbReference>
<dbReference type="InterPro" id="IPR032104">
    <property type="entry name" value="Spaetzle"/>
</dbReference>
<dbReference type="Gene3D" id="2.10.90.10">
    <property type="entry name" value="Cystine-knot cytokines"/>
    <property type="match status" value="1"/>
</dbReference>
<dbReference type="SUPFAM" id="SSF57501">
    <property type="entry name" value="Cystine-knot cytokines"/>
    <property type="match status" value="1"/>
</dbReference>
<evidence type="ECO:0000256" key="2">
    <source>
        <dbReference type="ARBA" id="ARBA00023157"/>
    </source>
</evidence>
<evidence type="ECO:0000256" key="1">
    <source>
        <dbReference type="ARBA" id="ARBA00022729"/>
    </source>
</evidence>
<keyword evidence="7" id="KW-1185">Reference proteome</keyword>
<feature type="domain" description="Spaetzle" evidence="5">
    <location>
        <begin position="88"/>
        <end position="181"/>
    </location>
</feature>
<accession>A0AAD7YU06</accession>
<keyword evidence="3" id="KW-0325">Glycoprotein</keyword>
<dbReference type="GO" id="GO:0008083">
    <property type="term" value="F:growth factor activity"/>
    <property type="evidence" value="ECO:0007669"/>
    <property type="project" value="TreeGrafter"/>
</dbReference>
<dbReference type="AlphaFoldDB" id="A0AAD7YU06"/>
<sequence>MESWRITLLFTFMILVANVPDAQAESSAEEFGLEIPEQCSSLSICDNIPNYPQQQAKKAVARLRDKGILSDETPKDTRRGGRIEDNIELCAMDVKTFIPEASVDAQGKWHVVLNPKGNPIQKFQVEMCKREKSPCAAFVVFAPGKKGACIQNYVYNPMRVLHTDGSTSNKLLRLPSTCSCVAQPAG</sequence>
<dbReference type="PANTHER" id="PTHR23199">
    <property type="entry name" value="NEUROTROPHIN 1-RELATED"/>
    <property type="match status" value="1"/>
</dbReference>
<organism evidence="6 7">
    <name type="scientific">Mythimna separata</name>
    <name type="common">Oriental armyworm</name>
    <name type="synonym">Pseudaletia separata</name>
    <dbReference type="NCBI Taxonomy" id="271217"/>
    <lineage>
        <taxon>Eukaryota</taxon>
        <taxon>Metazoa</taxon>
        <taxon>Ecdysozoa</taxon>
        <taxon>Arthropoda</taxon>
        <taxon>Hexapoda</taxon>
        <taxon>Insecta</taxon>
        <taxon>Pterygota</taxon>
        <taxon>Neoptera</taxon>
        <taxon>Endopterygota</taxon>
        <taxon>Lepidoptera</taxon>
        <taxon>Glossata</taxon>
        <taxon>Ditrysia</taxon>
        <taxon>Noctuoidea</taxon>
        <taxon>Noctuidae</taxon>
        <taxon>Noctuinae</taxon>
        <taxon>Hadenini</taxon>
        <taxon>Mythimna</taxon>
    </lineage>
</organism>
<keyword evidence="2" id="KW-1015">Disulfide bond</keyword>